<dbReference type="SUPFAM" id="SSF51445">
    <property type="entry name" value="(Trans)glycosidases"/>
    <property type="match status" value="1"/>
</dbReference>
<accession>A0A9X1LPR6</accession>
<feature type="domain" description="Glycoside hydrolase family 31 TIM barrel" evidence="4">
    <location>
        <begin position="326"/>
        <end position="624"/>
    </location>
</feature>
<organism evidence="6 7">
    <name type="scientific">Microbacterium tenebrionis</name>
    <dbReference type="NCBI Taxonomy" id="2830665"/>
    <lineage>
        <taxon>Bacteria</taxon>
        <taxon>Bacillati</taxon>
        <taxon>Actinomycetota</taxon>
        <taxon>Actinomycetes</taxon>
        <taxon>Micrococcales</taxon>
        <taxon>Microbacteriaceae</taxon>
        <taxon>Microbacterium</taxon>
    </lineage>
</organism>
<dbReference type="Gene3D" id="3.20.20.80">
    <property type="entry name" value="Glycosidases"/>
    <property type="match status" value="1"/>
</dbReference>
<dbReference type="Gene3D" id="2.60.40.1180">
    <property type="entry name" value="Golgi alpha-mannosidase II"/>
    <property type="match status" value="1"/>
</dbReference>
<keyword evidence="2" id="KW-0378">Hydrolase</keyword>
<evidence type="ECO:0008006" key="8">
    <source>
        <dbReference type="Google" id="ProtNLM"/>
    </source>
</evidence>
<dbReference type="InterPro" id="IPR013780">
    <property type="entry name" value="Glyco_hydro_b"/>
</dbReference>
<evidence type="ECO:0000256" key="3">
    <source>
        <dbReference type="SAM" id="Phobius"/>
    </source>
</evidence>
<dbReference type="EMBL" id="JAGTTM010000003">
    <property type="protein sequence ID" value="MCC2029689.1"/>
    <property type="molecule type" value="Genomic_DNA"/>
</dbReference>
<dbReference type="PANTHER" id="PTHR46959">
    <property type="entry name" value="SULFOQUINOVOSIDASE"/>
    <property type="match status" value="1"/>
</dbReference>
<dbReference type="Proteomes" id="UP001139289">
    <property type="component" value="Unassembled WGS sequence"/>
</dbReference>
<dbReference type="InterPro" id="IPR048395">
    <property type="entry name" value="Glyco_hydro_31_C"/>
</dbReference>
<evidence type="ECO:0000259" key="4">
    <source>
        <dbReference type="Pfam" id="PF01055"/>
    </source>
</evidence>
<gene>
    <name evidence="6" type="ORF">KEC56_09180</name>
</gene>
<evidence type="ECO:0000313" key="7">
    <source>
        <dbReference type="Proteomes" id="UP001139289"/>
    </source>
</evidence>
<dbReference type="InterPro" id="IPR017853">
    <property type="entry name" value="GH"/>
</dbReference>
<keyword evidence="7" id="KW-1185">Reference proteome</keyword>
<dbReference type="Pfam" id="PF21365">
    <property type="entry name" value="Glyco_hydro_31_3rd"/>
    <property type="match status" value="1"/>
</dbReference>
<proteinExistence type="inferred from homology"/>
<evidence type="ECO:0000256" key="2">
    <source>
        <dbReference type="RuleBase" id="RU361185"/>
    </source>
</evidence>
<sequence length="755" mass="79584">MTDTAAAPPRRRRVGRRIRLAVLALVGAAAILGGVFVAVQLPQSATQLADPPRGDLIVDGVDGEWRIGEFTIVLDEALHVTHPQAAASVWQTVPGEAFLTAAQGRASYIDDLGLVRVSDDQDAIWNTQHVTAAEVDSEGALALSGTLDDVDSVTWTLRLREGAPGRLDAEISVSEPANRVYLTAALDDGEGVHGLGAQSAGWDLRGDRVPMIPREQGIGRGEQPLSFLVDLAASSAGGQDTTYLPSAVNVTGLSRSLVYRGDAFSSVDLRPDDLVIWEVWSSTADFSLAAAATPADVVAIQSAWAGAAEPPPAWTRTGLIAGIQGGTDEVREKVATLQAADVPLAAVWLQDWVGRRTTDFGERLQWNWSLDDEQYPGWEQLVADLEAQGIRVLTYVNPSLSVDSGAAASARGGRDLYAEAAAAGYLALDEGGAVLDIDQHGFTAAMVDLSDADAREWLARVIADEVAGAGASGWMADFAEGPPPDAVLAGGSGADWRVRWPVLWQDVNRRALEIAGLEADGFVWHRSGGTRSAGAADALWLGDQTQDWSREDGLASTVTLTQSLSASGMAQVHGDIGGYTSIDLPVIPDPVRDDELVIRWAEASLLQPVLRTHEGNRPAVSAQPAEDAELAAQLAELTRVFVALGPERERLAAQGGLADAVQHPWMLAPDAGLDGIADEELQLGPDVLLAPVLSAGATTVDVAFPPGRWQNIWTGAVFGEASSVTRESVDAPMGRPALFVRDGTAVAGELSVFAD</sequence>
<dbReference type="PANTHER" id="PTHR46959:SF2">
    <property type="entry name" value="SULFOQUINOVOSIDASE"/>
    <property type="match status" value="1"/>
</dbReference>
<keyword evidence="3" id="KW-0472">Membrane</keyword>
<evidence type="ECO:0000313" key="6">
    <source>
        <dbReference type="EMBL" id="MCC2029689.1"/>
    </source>
</evidence>
<name>A0A9X1LPR6_9MICO</name>
<dbReference type="InterPro" id="IPR052990">
    <property type="entry name" value="Sulfoquinovosidase_GH31"/>
</dbReference>
<dbReference type="RefSeq" id="WP_227530740.1">
    <property type="nucleotide sequence ID" value="NZ_JAGTTM010000003.1"/>
</dbReference>
<comment type="similarity">
    <text evidence="1 2">Belongs to the glycosyl hydrolase 31 family.</text>
</comment>
<dbReference type="GO" id="GO:0005975">
    <property type="term" value="P:carbohydrate metabolic process"/>
    <property type="evidence" value="ECO:0007669"/>
    <property type="project" value="InterPro"/>
</dbReference>
<reference evidence="6" key="1">
    <citation type="submission" date="2021-04" db="EMBL/GenBank/DDBJ databases">
        <title>Microbacterium tenobrionis sp. nov. and Microbacterium allomyrinae sp. nov., isolated from larvae of Tenobrio molitor and Allomyrina dichotoma, respectively.</title>
        <authorList>
            <person name="Lee S.D."/>
        </authorList>
    </citation>
    <scope>NUCLEOTIDE SEQUENCE</scope>
    <source>
        <strain evidence="6">YMB-B2</strain>
    </source>
</reference>
<comment type="caution">
    <text evidence="6">The sequence shown here is derived from an EMBL/GenBank/DDBJ whole genome shotgun (WGS) entry which is preliminary data.</text>
</comment>
<dbReference type="Pfam" id="PF01055">
    <property type="entry name" value="Glyco_hydro_31_2nd"/>
    <property type="match status" value="1"/>
</dbReference>
<feature type="domain" description="Glycosyl hydrolase family 31 C-terminal" evidence="5">
    <location>
        <begin position="678"/>
        <end position="745"/>
    </location>
</feature>
<keyword evidence="2" id="KW-0326">Glycosidase</keyword>
<protein>
    <recommendedName>
        <fullName evidence="8">Alpha-glucosidase</fullName>
    </recommendedName>
</protein>
<feature type="transmembrane region" description="Helical" evidence="3">
    <location>
        <begin position="20"/>
        <end position="41"/>
    </location>
</feature>
<evidence type="ECO:0000259" key="5">
    <source>
        <dbReference type="Pfam" id="PF21365"/>
    </source>
</evidence>
<dbReference type="AlphaFoldDB" id="A0A9X1LPR6"/>
<keyword evidence="3" id="KW-1133">Transmembrane helix</keyword>
<evidence type="ECO:0000256" key="1">
    <source>
        <dbReference type="ARBA" id="ARBA00007806"/>
    </source>
</evidence>
<dbReference type="InterPro" id="IPR000322">
    <property type="entry name" value="Glyco_hydro_31_TIM"/>
</dbReference>
<dbReference type="SUPFAM" id="SSF51011">
    <property type="entry name" value="Glycosyl hydrolase domain"/>
    <property type="match status" value="1"/>
</dbReference>
<keyword evidence="3" id="KW-0812">Transmembrane</keyword>
<dbReference type="GO" id="GO:0004553">
    <property type="term" value="F:hydrolase activity, hydrolyzing O-glycosyl compounds"/>
    <property type="evidence" value="ECO:0007669"/>
    <property type="project" value="InterPro"/>
</dbReference>